<dbReference type="Proteomes" id="UP001234495">
    <property type="component" value="Unassembled WGS sequence"/>
</dbReference>
<feature type="domain" description="Methyltransferase type 11" evidence="1">
    <location>
        <begin position="42"/>
        <end position="131"/>
    </location>
</feature>
<evidence type="ECO:0000313" key="3">
    <source>
        <dbReference type="Proteomes" id="UP001234495"/>
    </source>
</evidence>
<keyword evidence="2" id="KW-0830">Ubiquinone</keyword>
<protein>
    <submittedName>
        <fullName evidence="2">Ubiquinone/menaquinone biosynthesis C-methylase UbiE</fullName>
    </submittedName>
</protein>
<gene>
    <name evidence="2" type="ORF">J2S19_000597</name>
</gene>
<proteinExistence type="predicted"/>
<comment type="caution">
    <text evidence="2">The sequence shown here is derived from an EMBL/GenBank/DDBJ whole genome shotgun (WGS) entry which is preliminary data.</text>
</comment>
<organism evidence="2 3">
    <name type="scientific">Metabacillus malikii</name>
    <dbReference type="NCBI Taxonomy" id="1504265"/>
    <lineage>
        <taxon>Bacteria</taxon>
        <taxon>Bacillati</taxon>
        <taxon>Bacillota</taxon>
        <taxon>Bacilli</taxon>
        <taxon>Bacillales</taxon>
        <taxon>Bacillaceae</taxon>
        <taxon>Metabacillus</taxon>
    </lineage>
</organism>
<dbReference type="CDD" id="cd02440">
    <property type="entry name" value="AdoMet_MTases"/>
    <property type="match status" value="1"/>
</dbReference>
<sequence>MVEKSKVDSWNPSLYDAKHSFVSKFGQSIIELLKPSKDERILDIGCGTGDLTNRIATQTAYTLGIDFSERMITQAKQKYPNIPFQVCDATNMNFSDEFDAVFSNAALHWIKPPHKALTCIHSSLKTGGRFVAEFGGKGNVQLIIASIEKQLTEHGFADNLHDNPWFFPSLGEYTSMMELYGFRVVFAQHFDRPTPLVNDEGMTSWLMMFANCFFKGINDSLKQEIITKVVEDLSPVLCKDGVWIADYKRLRVVGIKM</sequence>
<keyword evidence="3" id="KW-1185">Reference proteome</keyword>
<dbReference type="EMBL" id="JAUSUD010000002">
    <property type="protein sequence ID" value="MDQ0229346.1"/>
    <property type="molecule type" value="Genomic_DNA"/>
</dbReference>
<name>A0ABT9ZAQ7_9BACI</name>
<dbReference type="InterPro" id="IPR029063">
    <property type="entry name" value="SAM-dependent_MTases_sf"/>
</dbReference>
<evidence type="ECO:0000313" key="2">
    <source>
        <dbReference type="EMBL" id="MDQ0229346.1"/>
    </source>
</evidence>
<dbReference type="InterPro" id="IPR013216">
    <property type="entry name" value="Methyltransf_11"/>
</dbReference>
<dbReference type="Gene3D" id="3.40.50.150">
    <property type="entry name" value="Vaccinia Virus protein VP39"/>
    <property type="match status" value="1"/>
</dbReference>
<accession>A0ABT9ZAQ7</accession>
<dbReference type="PANTHER" id="PTHR43591">
    <property type="entry name" value="METHYLTRANSFERASE"/>
    <property type="match status" value="1"/>
</dbReference>
<dbReference type="Pfam" id="PF08241">
    <property type="entry name" value="Methyltransf_11"/>
    <property type="match status" value="1"/>
</dbReference>
<dbReference type="RefSeq" id="WP_307336893.1">
    <property type="nucleotide sequence ID" value="NZ_JAUSUD010000002.1"/>
</dbReference>
<reference evidence="2 3" key="1">
    <citation type="submission" date="2023-07" db="EMBL/GenBank/DDBJ databases">
        <title>Genomic Encyclopedia of Type Strains, Phase IV (KMG-IV): sequencing the most valuable type-strain genomes for metagenomic binning, comparative biology and taxonomic classification.</title>
        <authorList>
            <person name="Goeker M."/>
        </authorList>
    </citation>
    <scope>NUCLEOTIDE SEQUENCE [LARGE SCALE GENOMIC DNA]</scope>
    <source>
        <strain evidence="2 3">DSM 29005</strain>
    </source>
</reference>
<dbReference type="PANTHER" id="PTHR43591:SF110">
    <property type="entry name" value="RHODANESE DOMAIN-CONTAINING PROTEIN"/>
    <property type="match status" value="1"/>
</dbReference>
<dbReference type="SUPFAM" id="SSF53335">
    <property type="entry name" value="S-adenosyl-L-methionine-dependent methyltransferases"/>
    <property type="match status" value="1"/>
</dbReference>
<evidence type="ECO:0000259" key="1">
    <source>
        <dbReference type="Pfam" id="PF08241"/>
    </source>
</evidence>